<dbReference type="Proteomes" id="UP000197090">
    <property type="component" value="Unassembled WGS sequence"/>
</dbReference>
<organism evidence="1 2">
    <name type="scientific">Stenotrophomonas maltophilia</name>
    <name type="common">Pseudomonas maltophilia</name>
    <name type="synonym">Xanthomonas maltophilia</name>
    <dbReference type="NCBI Taxonomy" id="40324"/>
    <lineage>
        <taxon>Bacteria</taxon>
        <taxon>Pseudomonadati</taxon>
        <taxon>Pseudomonadota</taxon>
        <taxon>Gammaproteobacteria</taxon>
        <taxon>Lysobacterales</taxon>
        <taxon>Lysobacteraceae</taxon>
        <taxon>Stenotrophomonas</taxon>
        <taxon>Stenotrophomonas maltophilia group</taxon>
    </lineage>
</organism>
<proteinExistence type="predicted"/>
<evidence type="ECO:0000313" key="2">
    <source>
        <dbReference type="Proteomes" id="UP000197090"/>
    </source>
</evidence>
<protein>
    <submittedName>
        <fullName evidence="1">Uncharacterized protein</fullName>
    </submittedName>
</protein>
<comment type="caution">
    <text evidence="1">The sequence shown here is derived from an EMBL/GenBank/DDBJ whole genome shotgun (WGS) entry which is preliminary data.</text>
</comment>
<dbReference type="AlphaFoldDB" id="A0A246I6U3"/>
<sequence>MIRHLRRRWGFPMQMIIDQAVFGLAGVEQLDDEALIQLHRDLERAQDCMRDGISFEDAGLLRAQF</sequence>
<name>A0A246I6U3_STEMA</name>
<reference evidence="1 2" key="1">
    <citation type="submission" date="2017-06" db="EMBL/GenBank/DDBJ databases">
        <authorList>
            <person name="Kim H.J."/>
            <person name="Triplett B.A."/>
        </authorList>
    </citation>
    <scope>NUCLEOTIDE SEQUENCE [LARGE SCALE GENOMIC DNA]</scope>
    <source>
        <strain evidence="1 2">594</strain>
    </source>
</reference>
<dbReference type="EMBL" id="NIVX01000076">
    <property type="protein sequence ID" value="OWQ73811.1"/>
    <property type="molecule type" value="Genomic_DNA"/>
</dbReference>
<accession>A0A246I6U3</accession>
<gene>
    <name evidence="1" type="ORF">CEE63_11700</name>
</gene>
<evidence type="ECO:0000313" key="1">
    <source>
        <dbReference type="EMBL" id="OWQ73811.1"/>
    </source>
</evidence>